<dbReference type="Gene3D" id="3.10.560.10">
    <property type="entry name" value="Outer membrane lipoprotein wza domain like"/>
    <property type="match status" value="2"/>
</dbReference>
<feature type="chain" id="PRO_5001579614" evidence="2">
    <location>
        <begin position="32"/>
        <end position="546"/>
    </location>
</feature>
<accession>A0A059KLW3</accession>
<comment type="caution">
    <text evidence="4">The sequence shown here is derived from an EMBL/GenBank/DDBJ whole genome shotgun (WGS) entry which is preliminary data.</text>
</comment>
<evidence type="ECO:0000256" key="1">
    <source>
        <dbReference type="ARBA" id="ARBA00022729"/>
    </source>
</evidence>
<reference evidence="4 5" key="1">
    <citation type="journal article" date="2014" name="FEMS Microbiol. Ecol.">
        <title>Sphaerotilus natans encrusted with nanoball-shaped Fe(III) oxide minerals formed by nitrate-reducing mixotrophic Fe(II) oxidation.</title>
        <authorList>
            <person name="Park S."/>
            <person name="Kim D.H."/>
            <person name="Lee J.H."/>
            <person name="Hur H.G."/>
        </authorList>
    </citation>
    <scope>NUCLEOTIDE SEQUENCE [LARGE SCALE GENOMIC DNA]</scope>
    <source>
        <strain evidence="4 5">DSM 6575</strain>
    </source>
</reference>
<dbReference type="Proteomes" id="UP000026714">
    <property type="component" value="Unassembled WGS sequence"/>
</dbReference>
<dbReference type="Pfam" id="PF02563">
    <property type="entry name" value="Poly_export"/>
    <property type="match status" value="1"/>
</dbReference>
<dbReference type="PATRIC" id="fig|1286631.3.peg.1880"/>
<evidence type="ECO:0000256" key="2">
    <source>
        <dbReference type="SAM" id="SignalP"/>
    </source>
</evidence>
<dbReference type="InterPro" id="IPR049712">
    <property type="entry name" value="Poly_export"/>
</dbReference>
<sequence>MKRHLLSTAQPTLLALLATLPLLLALPGAGAQTPAPAAPATPVPASTPAAFGCAPVFGSQLFGGRFAQQSLGGFNPDYRIAPGDRVTLRLWGAFSLDTTQAVDPRGHLFLPSIGPVRVQGVRNAELDAVVREQVARTYRANVHSYASLEAAQPVKVYVTGFVRQPGLYGGLSSDSVLRYLDLAGGIDPERGSFLAVELLRAGELRARIDLYRFLLEGRIEPLQLQDGDTLLVAPRRASVKVSGEAANACAFEFDGPRLPGAALMALARPRPGATHMAVVRQRGPERRSEYHPLAEAGAVLLDDGDEVSFTADRMPGTLLVRIEGAHRGERTLVLPYGARLSDALARLRPAPLADLGALQLQRRSIAQRQKEMLGQALDRLEAQALTARSATNEEAQLRGREAELVLQFTGRARQIEPRGQLVLPDPTRAGDTPLEDGDTLVVPERSAQVAVHGEVLFPMAIGHDPARRVDDYLRLAGGPSQQADTSRVLLLKRNGTVVETRGDVVPAPGDELMVLPKAETKRVEVARGITQVLYQIAVVAKVALGL</sequence>
<dbReference type="RefSeq" id="WP_037481110.1">
    <property type="nucleotide sequence ID" value="NZ_AZRA01000049.1"/>
</dbReference>
<keyword evidence="1 2" id="KW-0732">Signal</keyword>
<dbReference type="InterPro" id="IPR003715">
    <property type="entry name" value="Poly_export_N"/>
</dbReference>
<proteinExistence type="predicted"/>
<dbReference type="PANTHER" id="PTHR33619:SF3">
    <property type="entry name" value="POLYSACCHARIDE EXPORT PROTEIN GFCE-RELATED"/>
    <property type="match status" value="1"/>
</dbReference>
<feature type="domain" description="Polysaccharide export protein N-terminal" evidence="3">
    <location>
        <begin position="75"/>
        <end position="141"/>
    </location>
</feature>
<dbReference type="GO" id="GO:0015159">
    <property type="term" value="F:polysaccharide transmembrane transporter activity"/>
    <property type="evidence" value="ECO:0007669"/>
    <property type="project" value="InterPro"/>
</dbReference>
<organism evidence="4 5">
    <name type="scientific">Sphaerotilus natans subsp. natans DSM 6575</name>
    <dbReference type="NCBI Taxonomy" id="1286631"/>
    <lineage>
        <taxon>Bacteria</taxon>
        <taxon>Pseudomonadati</taxon>
        <taxon>Pseudomonadota</taxon>
        <taxon>Betaproteobacteria</taxon>
        <taxon>Burkholderiales</taxon>
        <taxon>Sphaerotilaceae</taxon>
        <taxon>Sphaerotilus</taxon>
    </lineage>
</organism>
<dbReference type="PANTHER" id="PTHR33619">
    <property type="entry name" value="POLYSACCHARIDE EXPORT PROTEIN GFCE-RELATED"/>
    <property type="match status" value="1"/>
</dbReference>
<name>A0A059KLW3_9BURK</name>
<evidence type="ECO:0000313" key="5">
    <source>
        <dbReference type="Proteomes" id="UP000026714"/>
    </source>
</evidence>
<evidence type="ECO:0000313" key="4">
    <source>
        <dbReference type="EMBL" id="KDB52462.1"/>
    </source>
</evidence>
<keyword evidence="5" id="KW-1185">Reference proteome</keyword>
<dbReference type="EMBL" id="AZRA01000049">
    <property type="protein sequence ID" value="KDB52462.1"/>
    <property type="molecule type" value="Genomic_DNA"/>
</dbReference>
<evidence type="ECO:0000259" key="3">
    <source>
        <dbReference type="Pfam" id="PF02563"/>
    </source>
</evidence>
<dbReference type="eggNOG" id="COG1596">
    <property type="taxonomic scope" value="Bacteria"/>
</dbReference>
<dbReference type="AlphaFoldDB" id="A0A059KLW3"/>
<protein>
    <submittedName>
        <fullName evidence="4">KpsD protein</fullName>
    </submittedName>
</protein>
<dbReference type="STRING" id="34103.SAMN05421778_11695"/>
<gene>
    <name evidence="4" type="ORF">X805_19130</name>
</gene>
<feature type="signal peptide" evidence="2">
    <location>
        <begin position="1"/>
        <end position="31"/>
    </location>
</feature>